<sequence>MNETKTPTKRIFYYDVLRALAIIGIVFCHVSVSYVSRDINSPNLYISVFFDCFRDFSIPIFVMLSGALLIGKKDTLLKFFKKRLSRLFIPFLFWVLIYIMFTSIMSHGFNLDSALKIFFGTAGTLGVHFWFVWMIIIAYVGIFIINKVMQLNININDFNKKFITILAILSVIYICLSHYHLFNPYSSTLTYYISFLAYIIIGYFLAKCDFLEKRIDKKYLIIITALLFIGSYLWYIFCFVVPRSHLVHQFVRLSYFNLLILFMSVNAFLLFKYLSKTESFIDMENNRLGNAFTTISNYSYGIYLIHYLVLYCIKINLIKFINFTQGSSLIWIPVLVIITTAVSLAILSILDKIPYLDKVTGKK</sequence>
<proteinExistence type="predicted"/>
<dbReference type="AlphaFoldDB" id="A0A8T3VMW9"/>
<feature type="domain" description="Acyltransferase 3" evidence="7">
    <location>
        <begin position="13"/>
        <end position="346"/>
    </location>
</feature>
<evidence type="ECO:0000256" key="5">
    <source>
        <dbReference type="ARBA" id="ARBA00023136"/>
    </source>
</evidence>
<feature type="transmembrane region" description="Helical" evidence="6">
    <location>
        <begin position="91"/>
        <end position="109"/>
    </location>
</feature>
<feature type="transmembrane region" description="Helical" evidence="6">
    <location>
        <begin position="188"/>
        <end position="206"/>
    </location>
</feature>
<dbReference type="Pfam" id="PF01757">
    <property type="entry name" value="Acyl_transf_3"/>
    <property type="match status" value="1"/>
</dbReference>
<dbReference type="Proteomes" id="UP000732619">
    <property type="component" value="Unassembled WGS sequence"/>
</dbReference>
<accession>A0A8T3VMW9</accession>
<evidence type="ECO:0000256" key="6">
    <source>
        <dbReference type="SAM" id="Phobius"/>
    </source>
</evidence>
<feature type="transmembrane region" description="Helical" evidence="6">
    <location>
        <begin position="330"/>
        <end position="350"/>
    </location>
</feature>
<evidence type="ECO:0000256" key="1">
    <source>
        <dbReference type="ARBA" id="ARBA00004651"/>
    </source>
</evidence>
<gene>
    <name evidence="8" type="ORF">E7Z75_02485</name>
</gene>
<keyword evidence="3 6" id="KW-0812">Transmembrane</keyword>
<evidence type="ECO:0000256" key="2">
    <source>
        <dbReference type="ARBA" id="ARBA00022475"/>
    </source>
</evidence>
<keyword evidence="5 6" id="KW-0472">Membrane</keyword>
<protein>
    <submittedName>
        <fullName evidence="8">Acyltransferase</fullName>
    </submittedName>
</protein>
<keyword evidence="4 6" id="KW-1133">Transmembrane helix</keyword>
<dbReference type="EMBL" id="SUTG01000006">
    <property type="protein sequence ID" value="MBE6512007.1"/>
    <property type="molecule type" value="Genomic_DNA"/>
</dbReference>
<dbReference type="PANTHER" id="PTHR40074:SF2">
    <property type="entry name" value="O-ACETYLTRANSFERASE WECH"/>
    <property type="match status" value="1"/>
</dbReference>
<keyword evidence="8" id="KW-0012">Acyltransferase</keyword>
<dbReference type="GO" id="GO:0005886">
    <property type="term" value="C:plasma membrane"/>
    <property type="evidence" value="ECO:0007669"/>
    <property type="project" value="UniProtKB-SubCell"/>
</dbReference>
<dbReference type="InterPro" id="IPR002656">
    <property type="entry name" value="Acyl_transf_3_dom"/>
</dbReference>
<evidence type="ECO:0000259" key="7">
    <source>
        <dbReference type="Pfam" id="PF01757"/>
    </source>
</evidence>
<comment type="subcellular location">
    <subcellularLocation>
        <location evidence="1">Cell membrane</location>
        <topology evidence="1">Multi-pass membrane protein</topology>
    </subcellularLocation>
</comment>
<feature type="transmembrane region" description="Helical" evidence="6">
    <location>
        <begin position="218"/>
        <end position="242"/>
    </location>
</feature>
<feature type="transmembrane region" description="Helical" evidence="6">
    <location>
        <begin position="129"/>
        <end position="149"/>
    </location>
</feature>
<feature type="transmembrane region" description="Helical" evidence="6">
    <location>
        <begin position="161"/>
        <end position="182"/>
    </location>
</feature>
<keyword evidence="2" id="KW-1003">Cell membrane</keyword>
<reference evidence="8" key="1">
    <citation type="submission" date="2019-04" db="EMBL/GenBank/DDBJ databases">
        <title>Evolution of Biomass-Degrading Anaerobic Consortia Revealed by Metagenomics.</title>
        <authorList>
            <person name="Peng X."/>
        </authorList>
    </citation>
    <scope>NUCLEOTIDE SEQUENCE</scope>
    <source>
        <strain evidence="8">SIG14</strain>
    </source>
</reference>
<dbReference type="GO" id="GO:0016413">
    <property type="term" value="F:O-acetyltransferase activity"/>
    <property type="evidence" value="ECO:0007669"/>
    <property type="project" value="TreeGrafter"/>
</dbReference>
<keyword evidence="8" id="KW-0808">Transferase</keyword>
<evidence type="ECO:0000256" key="4">
    <source>
        <dbReference type="ARBA" id="ARBA00022989"/>
    </source>
</evidence>
<evidence type="ECO:0000313" key="8">
    <source>
        <dbReference type="EMBL" id="MBE6512007.1"/>
    </source>
</evidence>
<evidence type="ECO:0000256" key="3">
    <source>
        <dbReference type="ARBA" id="ARBA00022692"/>
    </source>
</evidence>
<feature type="transmembrane region" description="Helical" evidence="6">
    <location>
        <begin position="44"/>
        <end position="70"/>
    </location>
</feature>
<dbReference type="PANTHER" id="PTHR40074">
    <property type="entry name" value="O-ACETYLTRANSFERASE WECH"/>
    <property type="match status" value="1"/>
</dbReference>
<feature type="transmembrane region" description="Helical" evidence="6">
    <location>
        <begin position="295"/>
        <end position="318"/>
    </location>
</feature>
<name>A0A8T3VMW9_METOL</name>
<feature type="transmembrane region" description="Helical" evidence="6">
    <location>
        <begin position="254"/>
        <end position="274"/>
    </location>
</feature>
<organism evidence="8 9">
    <name type="scientific">Methanobrevibacter olleyae</name>
    <dbReference type="NCBI Taxonomy" id="294671"/>
    <lineage>
        <taxon>Archaea</taxon>
        <taxon>Methanobacteriati</taxon>
        <taxon>Methanobacteriota</taxon>
        <taxon>Methanomada group</taxon>
        <taxon>Methanobacteria</taxon>
        <taxon>Methanobacteriales</taxon>
        <taxon>Methanobacteriaceae</taxon>
        <taxon>Methanobrevibacter</taxon>
    </lineage>
</organism>
<dbReference type="GO" id="GO:0009246">
    <property type="term" value="P:enterobacterial common antigen biosynthetic process"/>
    <property type="evidence" value="ECO:0007669"/>
    <property type="project" value="TreeGrafter"/>
</dbReference>
<comment type="caution">
    <text evidence="8">The sequence shown here is derived from an EMBL/GenBank/DDBJ whole genome shotgun (WGS) entry which is preliminary data.</text>
</comment>
<evidence type="ECO:0000313" key="9">
    <source>
        <dbReference type="Proteomes" id="UP000732619"/>
    </source>
</evidence>
<feature type="transmembrane region" description="Helical" evidence="6">
    <location>
        <begin position="12"/>
        <end position="32"/>
    </location>
</feature>